<dbReference type="EMBL" id="PXXO01000003">
    <property type="protein sequence ID" value="PSJ06650.1"/>
    <property type="molecule type" value="Genomic_DNA"/>
</dbReference>
<dbReference type="InterPro" id="IPR029028">
    <property type="entry name" value="Alpha/beta_knot_MTases"/>
</dbReference>
<dbReference type="PANTHER" id="PTHR43453">
    <property type="entry name" value="RRNA METHYLASE-LIKE"/>
    <property type="match status" value="1"/>
</dbReference>
<evidence type="ECO:0000313" key="11">
    <source>
        <dbReference type="Proteomes" id="UP000243002"/>
    </source>
</evidence>
<name>A0A2P7MZL4_9CYAN</name>
<evidence type="ECO:0000259" key="8">
    <source>
        <dbReference type="Pfam" id="PF00588"/>
    </source>
</evidence>
<dbReference type="CDD" id="cd18092">
    <property type="entry name" value="SpoU-like_TrmH"/>
    <property type="match status" value="1"/>
</dbReference>
<dbReference type="PANTHER" id="PTHR43453:SF1">
    <property type="entry name" value="TRNA_RRNA METHYLTRANSFERASE SPOU TYPE DOMAIN-CONTAINING PROTEIN"/>
    <property type="match status" value="1"/>
</dbReference>
<dbReference type="OrthoDB" id="9794400at2"/>
<evidence type="ECO:0000256" key="6">
    <source>
        <dbReference type="ARBA" id="ARBA00022884"/>
    </source>
</evidence>
<dbReference type="AlphaFoldDB" id="A0A2P7MZL4"/>
<dbReference type="Pfam" id="PF12105">
    <property type="entry name" value="SpoU_methylas_C"/>
    <property type="match status" value="1"/>
</dbReference>
<dbReference type="GO" id="GO:0002938">
    <property type="term" value="P:tRNA guanine ribose methylation"/>
    <property type="evidence" value="ECO:0007669"/>
    <property type="project" value="UniProtKB-UniRule"/>
</dbReference>
<evidence type="ECO:0000256" key="7">
    <source>
        <dbReference type="HAMAP-Rule" id="MF_02060"/>
    </source>
</evidence>
<keyword evidence="1 7" id="KW-0820">tRNA-binding</keyword>
<dbReference type="Gene3D" id="3.40.1280.10">
    <property type="match status" value="1"/>
</dbReference>
<comment type="similarity">
    <text evidence="7">Belongs to the class IV-like SAM-binding methyltransferase superfamily. RNA methyltransferase TrmH family.</text>
</comment>
<feature type="domain" description="RNA methyltransferase SpoU/TrmH type C-terminal" evidence="9">
    <location>
        <begin position="167"/>
        <end position="220"/>
    </location>
</feature>
<dbReference type="InterPro" id="IPR022724">
    <property type="entry name" value="rRNA_MeTrfase_SpoU_C"/>
</dbReference>
<dbReference type="Proteomes" id="UP000243002">
    <property type="component" value="Unassembled WGS sequence"/>
</dbReference>
<keyword evidence="2 7" id="KW-0489">Methyltransferase</keyword>
<reference evidence="10 11" key="1">
    <citation type="journal article" date="2018" name="Environ. Microbiol.">
        <title>Ecological and genomic features of two widespread freshwater picocyanobacteria.</title>
        <authorList>
            <person name="Cabello-Yeves P.J."/>
            <person name="Picazo A."/>
            <person name="Camacho A."/>
            <person name="Callieri C."/>
            <person name="Rosselli R."/>
            <person name="Roda-Garcia J.J."/>
            <person name="Coutinho F.H."/>
            <person name="Rodriguez-Valera F."/>
        </authorList>
    </citation>
    <scope>NUCLEOTIDE SEQUENCE [LARGE SCALE GENOMIC DNA]</scope>
    <source>
        <strain evidence="10 11">Tous</strain>
    </source>
</reference>
<evidence type="ECO:0000256" key="5">
    <source>
        <dbReference type="ARBA" id="ARBA00022694"/>
    </source>
</evidence>
<evidence type="ECO:0000256" key="2">
    <source>
        <dbReference type="ARBA" id="ARBA00022603"/>
    </source>
</evidence>
<dbReference type="InterPro" id="IPR001537">
    <property type="entry name" value="SpoU_MeTrfase"/>
</dbReference>
<comment type="catalytic activity">
    <reaction evidence="7">
        <text>guanosine(18) in tRNA + S-adenosyl-L-methionine = 2'-O-methylguanosine(18) in tRNA + S-adenosyl-L-homocysteine + H(+)</text>
        <dbReference type="Rhea" id="RHEA:20077"/>
        <dbReference type="Rhea" id="RHEA-COMP:10190"/>
        <dbReference type="Rhea" id="RHEA-COMP:10192"/>
        <dbReference type="ChEBI" id="CHEBI:15378"/>
        <dbReference type="ChEBI" id="CHEBI:57856"/>
        <dbReference type="ChEBI" id="CHEBI:59789"/>
        <dbReference type="ChEBI" id="CHEBI:74269"/>
        <dbReference type="ChEBI" id="CHEBI:74445"/>
        <dbReference type="EC" id="2.1.1.34"/>
    </reaction>
</comment>
<dbReference type="SUPFAM" id="SSF75217">
    <property type="entry name" value="alpha/beta knot"/>
    <property type="match status" value="1"/>
</dbReference>
<evidence type="ECO:0000313" key="10">
    <source>
        <dbReference type="EMBL" id="PSJ06650.1"/>
    </source>
</evidence>
<sequence>MPLLPRRFERLKAVLNRRMGDLTVVLEHVDKPHNLSAILRSCDAVGVLEAHVVSLAGRTPTFNCTSKGSEKWVPLHRHSDGASVALLRQLKDQGFRLYGTHLSVEAVDYRQCDFTGPSALVLGAEKWGLSAEAAALVDQPIVIPMHGMVQSLNVSVACATLLFEALRQRQVAGVLPSHGEGVPAGRYESLLFEWAYPEVAAWCQREGRPYPALDSEGAISETMPRTIKLRY</sequence>
<feature type="binding site" evidence="7">
    <location>
        <position position="100"/>
    </location>
    <ligand>
        <name>S-adenosyl-L-methionine</name>
        <dbReference type="ChEBI" id="CHEBI:59789"/>
    </ligand>
</feature>
<evidence type="ECO:0000256" key="3">
    <source>
        <dbReference type="ARBA" id="ARBA00022679"/>
    </source>
</evidence>
<dbReference type="RefSeq" id="WP_106502156.1">
    <property type="nucleotide sequence ID" value="NZ_PXXO01000003.1"/>
</dbReference>
<dbReference type="InterPro" id="IPR033671">
    <property type="entry name" value="TrmH"/>
</dbReference>
<evidence type="ECO:0000256" key="4">
    <source>
        <dbReference type="ARBA" id="ARBA00022691"/>
    </source>
</evidence>
<protein>
    <recommendedName>
        <fullName evidence="7">tRNA (guanosine(18)-2'-O)-methyltransferase</fullName>
        <ecNumber evidence="7">2.1.1.34</ecNumber>
    </recommendedName>
    <alternativeName>
        <fullName evidence="7">tRNA [Gm18] methyltransferase</fullName>
    </alternativeName>
</protein>
<dbReference type="EC" id="2.1.1.34" evidence="7"/>
<keyword evidence="11" id="KW-1185">Reference proteome</keyword>
<comment type="function">
    <text evidence="7">Catalyzes the 2'-O methylation of guanosine at position 18 in tRNA.</text>
</comment>
<keyword evidence="6 7" id="KW-0694">RNA-binding</keyword>
<dbReference type="HAMAP" id="MF_02060">
    <property type="entry name" value="tRNA_methyltr_TrmH"/>
    <property type="match status" value="1"/>
</dbReference>
<proteinExistence type="inferred from homology"/>
<feature type="domain" description="tRNA/rRNA methyltransferase SpoU type" evidence="8">
    <location>
        <begin position="22"/>
        <end position="162"/>
    </location>
</feature>
<gene>
    <name evidence="7" type="primary">trmH</name>
    <name evidence="10" type="ORF">C7K55_04185</name>
</gene>
<keyword evidence="4 7" id="KW-0949">S-adenosyl-L-methionine</keyword>
<comment type="caution">
    <text evidence="10">The sequence shown here is derived from an EMBL/GenBank/DDBJ whole genome shotgun (WGS) entry which is preliminary data.</text>
</comment>
<feature type="binding site" evidence="7">
    <location>
        <begin position="123"/>
        <end position="127"/>
    </location>
    <ligand>
        <name>S-adenosyl-L-methionine</name>
        <dbReference type="ChEBI" id="CHEBI:59789"/>
    </ligand>
</feature>
<keyword evidence="5 7" id="KW-0819">tRNA processing</keyword>
<evidence type="ECO:0000259" key="9">
    <source>
        <dbReference type="Pfam" id="PF12105"/>
    </source>
</evidence>
<feature type="binding site" evidence="7">
    <location>
        <position position="143"/>
    </location>
    <ligand>
        <name>S-adenosyl-L-methionine</name>
        <dbReference type="ChEBI" id="CHEBI:59789"/>
    </ligand>
</feature>
<dbReference type="GO" id="GO:0000049">
    <property type="term" value="F:tRNA binding"/>
    <property type="evidence" value="ECO:0007669"/>
    <property type="project" value="UniProtKB-UniRule"/>
</dbReference>
<dbReference type="InterPro" id="IPR029026">
    <property type="entry name" value="tRNA_m1G_MTases_N"/>
</dbReference>
<organism evidence="10 11">
    <name type="scientific">Cyanobium usitatum str. Tous</name>
    <dbReference type="NCBI Taxonomy" id="2116684"/>
    <lineage>
        <taxon>Bacteria</taxon>
        <taxon>Bacillati</taxon>
        <taxon>Cyanobacteriota</taxon>
        <taxon>Cyanophyceae</taxon>
        <taxon>Synechococcales</taxon>
        <taxon>Prochlorococcaceae</taxon>
        <taxon>Cyanobium</taxon>
    </lineage>
</organism>
<accession>A0A2P7MZL4</accession>
<keyword evidence="3 7" id="KW-0808">Transferase</keyword>
<dbReference type="GO" id="GO:0141100">
    <property type="term" value="F:tRNA (guanine(18)-2'-O)-methyltransferase activity"/>
    <property type="evidence" value="ECO:0007669"/>
    <property type="project" value="UniProtKB-UniRule"/>
</dbReference>
<dbReference type="Pfam" id="PF00588">
    <property type="entry name" value="SpoU_methylase"/>
    <property type="match status" value="1"/>
</dbReference>
<feature type="binding site" evidence="7">
    <location>
        <position position="152"/>
    </location>
    <ligand>
        <name>S-adenosyl-L-methionine</name>
        <dbReference type="ChEBI" id="CHEBI:59789"/>
    </ligand>
</feature>
<evidence type="ECO:0000256" key="1">
    <source>
        <dbReference type="ARBA" id="ARBA00022555"/>
    </source>
</evidence>